<evidence type="ECO:0000256" key="1">
    <source>
        <dbReference type="ARBA" id="ARBA00004477"/>
    </source>
</evidence>
<dbReference type="PANTHER" id="PTHR12443">
    <property type="entry name" value="TRANSLOCATION PROTEIN SEC62"/>
    <property type="match status" value="1"/>
</dbReference>
<reference evidence="13" key="1">
    <citation type="submission" date="2016-02" db="EMBL/GenBank/DDBJ databases">
        <title>Comparative genomics of biotechnologically important yeasts.</title>
        <authorList>
            <consortium name="DOE Joint Genome Institute"/>
            <person name="Riley R."/>
            <person name="Haridas S."/>
            <person name="Wolfe K.H."/>
            <person name="Lopes M.R."/>
            <person name="Hittinger C.T."/>
            <person name="Goker M."/>
            <person name="Salamov A."/>
            <person name="Wisecaver J."/>
            <person name="Long T.M."/>
            <person name="Aerts A.L."/>
            <person name="Barry K."/>
            <person name="Choi C."/>
            <person name="Clum A."/>
            <person name="Coughlan A.Y."/>
            <person name="Deshpande S."/>
            <person name="Douglass A.P."/>
            <person name="Hanson S.J."/>
            <person name="Klenk H.-P."/>
            <person name="Labutti K."/>
            <person name="Lapidus A."/>
            <person name="Lindquist E."/>
            <person name="Lipzen A."/>
            <person name="Meier-Kolthoff J.P."/>
            <person name="Ohm R.A."/>
            <person name="Otillar R.P."/>
            <person name="Pangilinan J."/>
            <person name="Peng Y."/>
            <person name="Rokas A."/>
            <person name="Rosa C.A."/>
            <person name="Scheuner C."/>
            <person name="Sibirny A.A."/>
            <person name="Slot J.C."/>
            <person name="Stielow J.B."/>
            <person name="Sun H."/>
            <person name="Kurtzman C.P."/>
            <person name="Blackwell M."/>
            <person name="Jeffries T.W."/>
            <person name="Grigoriev I.V."/>
        </authorList>
    </citation>
    <scope>NUCLEOTIDE SEQUENCE [LARGE SCALE GENOMIC DNA]</scope>
    <source>
        <strain evidence="13">NRRL Y-17796</strain>
    </source>
</reference>
<feature type="transmembrane region" description="Helical" evidence="11">
    <location>
        <begin position="203"/>
        <end position="223"/>
    </location>
</feature>
<organism evidence="12 13">
    <name type="scientific">Tortispora caseinolytica NRRL Y-17796</name>
    <dbReference type="NCBI Taxonomy" id="767744"/>
    <lineage>
        <taxon>Eukaryota</taxon>
        <taxon>Fungi</taxon>
        <taxon>Dikarya</taxon>
        <taxon>Ascomycota</taxon>
        <taxon>Saccharomycotina</taxon>
        <taxon>Trigonopsidomycetes</taxon>
        <taxon>Trigonopsidales</taxon>
        <taxon>Trigonopsidaceae</taxon>
        <taxon>Tortispora</taxon>
    </lineage>
</organism>
<evidence type="ECO:0000256" key="2">
    <source>
        <dbReference type="ARBA" id="ARBA00010604"/>
    </source>
</evidence>
<dbReference type="GO" id="GO:0031204">
    <property type="term" value="P:post-translational protein targeting to membrane, translocation"/>
    <property type="evidence" value="ECO:0007669"/>
    <property type="project" value="EnsemblFungi"/>
</dbReference>
<keyword evidence="4" id="KW-0813">Transport</keyword>
<feature type="transmembrane region" description="Helical" evidence="11">
    <location>
        <begin position="164"/>
        <end position="197"/>
    </location>
</feature>
<dbReference type="GO" id="GO:0008320">
    <property type="term" value="F:protein transmembrane transporter activity"/>
    <property type="evidence" value="ECO:0007669"/>
    <property type="project" value="EnsemblFungi"/>
</dbReference>
<keyword evidence="13" id="KW-1185">Reference proteome</keyword>
<dbReference type="OrthoDB" id="200187at2759"/>
<keyword evidence="9" id="KW-0811">Translocation</keyword>
<proteinExistence type="inferred from homology"/>
<dbReference type="Proteomes" id="UP000095023">
    <property type="component" value="Unassembled WGS sequence"/>
</dbReference>
<comment type="similarity">
    <text evidence="2">Belongs to the SEC62 family.</text>
</comment>
<feature type="transmembrane region" description="Helical" evidence="11">
    <location>
        <begin position="138"/>
        <end position="157"/>
    </location>
</feature>
<sequence length="238" mass="27103">MADTKPQALAVANFLRHRPELKQRPGIAVNYNDKISEIYRVKRAVRALVSDDYKAARSKNMLLPPVNSPQDALKVFALLPTHRLSMRVEKLKPHSMVIPASKVPKNGSPVMMVSPAQQLIADNEYYIWLYEPVQATSYLYASLVIIGILALCLFPLWPHFMRRGAWFLSMGAMGFLVFLFALAIIRLVLFSVIYLIAGKRFWLLPNLFADVGFFASFVPLYQIDDTKPAKEKRHHKSE</sequence>
<evidence type="ECO:0000256" key="5">
    <source>
        <dbReference type="ARBA" id="ARBA00022692"/>
    </source>
</evidence>
<evidence type="ECO:0000256" key="7">
    <source>
        <dbReference type="ARBA" id="ARBA00022927"/>
    </source>
</evidence>
<dbReference type="InterPro" id="IPR004728">
    <property type="entry name" value="Sec62"/>
</dbReference>
<dbReference type="AlphaFoldDB" id="A0A1E4TJK9"/>
<keyword evidence="10 11" id="KW-0472">Membrane</keyword>
<evidence type="ECO:0000256" key="3">
    <source>
        <dbReference type="ARBA" id="ARBA00021257"/>
    </source>
</evidence>
<evidence type="ECO:0000313" key="13">
    <source>
        <dbReference type="Proteomes" id="UP000095023"/>
    </source>
</evidence>
<protein>
    <recommendedName>
        <fullName evidence="3">Translocation protein SEC62</fullName>
    </recommendedName>
</protein>
<comment type="subcellular location">
    <subcellularLocation>
        <location evidence="1">Endoplasmic reticulum membrane</location>
        <topology evidence="1">Multi-pass membrane protein</topology>
    </subcellularLocation>
</comment>
<dbReference type="InterPro" id="IPR011553">
    <property type="entry name" value="Sec62_asco"/>
</dbReference>
<dbReference type="GO" id="GO:0031207">
    <property type="term" value="C:Sec62/Sec63 complex"/>
    <property type="evidence" value="ECO:0007669"/>
    <property type="project" value="EnsemblFungi"/>
</dbReference>
<keyword evidence="7" id="KW-0653">Protein transport</keyword>
<evidence type="ECO:0000256" key="9">
    <source>
        <dbReference type="ARBA" id="ARBA00023010"/>
    </source>
</evidence>
<gene>
    <name evidence="12" type="ORF">CANCADRAFT_447</name>
</gene>
<evidence type="ECO:0000256" key="6">
    <source>
        <dbReference type="ARBA" id="ARBA00022824"/>
    </source>
</evidence>
<dbReference type="Pfam" id="PF03839">
    <property type="entry name" value="Sec62"/>
    <property type="match status" value="1"/>
</dbReference>
<accession>A0A1E4TJK9</accession>
<evidence type="ECO:0000313" key="12">
    <source>
        <dbReference type="EMBL" id="ODV91858.1"/>
    </source>
</evidence>
<keyword evidence="5 11" id="KW-0812">Transmembrane</keyword>
<dbReference type="NCBIfam" id="TIGR00869">
    <property type="entry name" value="sec62"/>
    <property type="match status" value="1"/>
</dbReference>
<evidence type="ECO:0000256" key="4">
    <source>
        <dbReference type="ARBA" id="ARBA00022448"/>
    </source>
</evidence>
<keyword evidence="6" id="KW-0256">Endoplasmic reticulum</keyword>
<keyword evidence="8 11" id="KW-1133">Transmembrane helix</keyword>
<evidence type="ECO:0000256" key="8">
    <source>
        <dbReference type="ARBA" id="ARBA00022989"/>
    </source>
</evidence>
<dbReference type="PANTHER" id="PTHR12443:SF9">
    <property type="entry name" value="TRANSLOCATION PROTEIN SEC62"/>
    <property type="match status" value="1"/>
</dbReference>
<name>A0A1E4TJK9_9ASCO</name>
<evidence type="ECO:0000256" key="11">
    <source>
        <dbReference type="SAM" id="Phobius"/>
    </source>
</evidence>
<dbReference type="EMBL" id="KV453841">
    <property type="protein sequence ID" value="ODV91858.1"/>
    <property type="molecule type" value="Genomic_DNA"/>
</dbReference>
<evidence type="ECO:0000256" key="10">
    <source>
        <dbReference type="ARBA" id="ARBA00023136"/>
    </source>
</evidence>
<dbReference type="GO" id="GO:0071256">
    <property type="term" value="C:translocon complex"/>
    <property type="evidence" value="ECO:0007669"/>
    <property type="project" value="EnsemblFungi"/>
</dbReference>